<evidence type="ECO:0000313" key="2">
    <source>
        <dbReference type="EMBL" id="OAD03536.1"/>
    </source>
</evidence>
<protein>
    <submittedName>
        <fullName evidence="2">Uncharacterized protein</fullName>
    </submittedName>
</protein>
<reference evidence="2 3" key="1">
    <citation type="submission" date="2015-06" db="EMBL/GenBank/DDBJ databases">
        <title>Expansion of signal transduction pathways in fungi by whole-genome duplication.</title>
        <authorList>
            <consortium name="DOE Joint Genome Institute"/>
            <person name="Corrochano L.M."/>
            <person name="Kuo A."/>
            <person name="Marcet-Houben M."/>
            <person name="Polaino S."/>
            <person name="Salamov A."/>
            <person name="Villalobos J.M."/>
            <person name="Alvarez M.I."/>
            <person name="Avalos J."/>
            <person name="Benito E.P."/>
            <person name="Benoit I."/>
            <person name="Burger G."/>
            <person name="Camino L.P."/>
            <person name="Canovas D."/>
            <person name="Cerda-Olmedo E."/>
            <person name="Cheng J.-F."/>
            <person name="Dominguez A."/>
            <person name="Elias M."/>
            <person name="Eslava A.P."/>
            <person name="Glaser F."/>
            <person name="Grimwood J."/>
            <person name="Gutierrez G."/>
            <person name="Heitman J."/>
            <person name="Henrissat B."/>
            <person name="Iturriaga E.A."/>
            <person name="Lang B.F."/>
            <person name="Lavin J.L."/>
            <person name="Lee S."/>
            <person name="Li W."/>
            <person name="Lindquist E."/>
            <person name="Lopez-Garcia S."/>
            <person name="Luque E.M."/>
            <person name="Marcos A.T."/>
            <person name="Martin J."/>
            <person name="Mccluskey K."/>
            <person name="Medina H.R."/>
            <person name="Miralles-Duran A."/>
            <person name="Miyazaki A."/>
            <person name="Munoz-Torres E."/>
            <person name="Oguiza J.A."/>
            <person name="Ohm R."/>
            <person name="Olmedo M."/>
            <person name="Orejas M."/>
            <person name="Ortiz-Castellanos L."/>
            <person name="Pisabarro A.G."/>
            <person name="Rodriguez-Romero J."/>
            <person name="Ruiz-Herrera J."/>
            <person name="Ruiz-Vazquez R."/>
            <person name="Sanz C."/>
            <person name="Schackwitz W."/>
            <person name="Schmutz J."/>
            <person name="Shahriari M."/>
            <person name="Shelest E."/>
            <person name="Silva-Franco F."/>
            <person name="Soanes D."/>
            <person name="Syed K."/>
            <person name="Tagua V.G."/>
            <person name="Talbot N.J."/>
            <person name="Thon M."/>
            <person name="De Vries R.P."/>
            <person name="Wiebenga A."/>
            <person name="Yadav J.S."/>
            <person name="Braun E.L."/>
            <person name="Baker S."/>
            <person name="Garre V."/>
            <person name="Horwitz B."/>
            <person name="Torres-Martinez S."/>
            <person name="Idnurm A."/>
            <person name="Herrera-Estrella A."/>
            <person name="Gabaldon T."/>
            <person name="Grigoriev I.V."/>
        </authorList>
    </citation>
    <scope>NUCLEOTIDE SEQUENCE [LARGE SCALE GENOMIC DNA]</scope>
    <source>
        <strain evidence="2 3">CBS 277.49</strain>
    </source>
</reference>
<evidence type="ECO:0000313" key="3">
    <source>
        <dbReference type="Proteomes" id="UP000077051"/>
    </source>
</evidence>
<feature type="compositionally biased region" description="Basic and acidic residues" evidence="1">
    <location>
        <begin position="1"/>
        <end position="11"/>
    </location>
</feature>
<sequence>MKIEGGEKAATVDDDLDNYSADNDNEDEGEKNIRREVDYGQRAKPLIKLPKE</sequence>
<keyword evidence="3" id="KW-1185">Reference proteome</keyword>
<dbReference type="EMBL" id="AMYB01000004">
    <property type="protein sequence ID" value="OAD03536.1"/>
    <property type="molecule type" value="Genomic_DNA"/>
</dbReference>
<evidence type="ECO:0000256" key="1">
    <source>
        <dbReference type="SAM" id="MobiDB-lite"/>
    </source>
</evidence>
<proteinExistence type="predicted"/>
<name>A0A168LHF9_MUCCL</name>
<organism evidence="2 3">
    <name type="scientific">Mucor lusitanicus CBS 277.49</name>
    <dbReference type="NCBI Taxonomy" id="747725"/>
    <lineage>
        <taxon>Eukaryota</taxon>
        <taxon>Fungi</taxon>
        <taxon>Fungi incertae sedis</taxon>
        <taxon>Mucoromycota</taxon>
        <taxon>Mucoromycotina</taxon>
        <taxon>Mucoromycetes</taxon>
        <taxon>Mucorales</taxon>
        <taxon>Mucorineae</taxon>
        <taxon>Mucoraceae</taxon>
        <taxon>Mucor</taxon>
    </lineage>
</organism>
<feature type="region of interest" description="Disordered" evidence="1">
    <location>
        <begin position="1"/>
        <end position="52"/>
    </location>
</feature>
<gene>
    <name evidence="2" type="ORF">MUCCIDRAFT_110404</name>
</gene>
<feature type="compositionally biased region" description="Basic and acidic residues" evidence="1">
    <location>
        <begin position="30"/>
        <end position="41"/>
    </location>
</feature>
<dbReference type="Proteomes" id="UP000077051">
    <property type="component" value="Unassembled WGS sequence"/>
</dbReference>
<dbReference type="AlphaFoldDB" id="A0A168LHF9"/>
<feature type="compositionally biased region" description="Acidic residues" evidence="1">
    <location>
        <begin position="12"/>
        <end position="29"/>
    </location>
</feature>
<dbReference type="VEuPathDB" id="FungiDB:MUCCIDRAFT_110404"/>
<accession>A0A168LHF9</accession>
<comment type="caution">
    <text evidence="2">The sequence shown here is derived from an EMBL/GenBank/DDBJ whole genome shotgun (WGS) entry which is preliminary data.</text>
</comment>